<proteinExistence type="predicted"/>
<accession>A0ABP0YT94</accession>
<sequence>MTQQTTNVRLKLLIDTETRSVLYAEADKDFIDFLFNLLSLPLGAVIRLLTKEHMVGCLGNLYESVETLNETCFIKPSQAKEALLRPKVSFNCCNNSTNLLPYTTIETSSSYSDSQSSVSPSSTSSYVNTDSGVSSHVSTDSSFSFGFRSCPISLTSYVSTGSSSVFGSHRPISTSSCVSTGSGFTSDSGGNYFSPFVGPPLNIPSASRSSGCKASSNISEELKVGFVKGLATYIVMDDLTVKHISDFSIVSLFKEFNIKDAHALEEKVITLNVDEGVELLRASLQSKMVLTDVFLRRERQTIDNYNDG</sequence>
<dbReference type="InterPro" id="IPR007750">
    <property type="entry name" value="DUF674"/>
</dbReference>
<dbReference type="PANTHER" id="PTHR33103:SF19">
    <property type="entry name" value="OS09G0544700 PROTEIN"/>
    <property type="match status" value="1"/>
</dbReference>
<keyword evidence="2" id="KW-1185">Reference proteome</keyword>
<gene>
    <name evidence="1" type="ORF">CITCOLO1_LOCUS15942</name>
</gene>
<dbReference type="EMBL" id="OZ021740">
    <property type="protein sequence ID" value="CAK9323743.1"/>
    <property type="molecule type" value="Genomic_DNA"/>
</dbReference>
<protein>
    <recommendedName>
        <fullName evidence="3">DUF674 family protein</fullName>
    </recommendedName>
</protein>
<dbReference type="Proteomes" id="UP001642487">
    <property type="component" value="Chromosome 6"/>
</dbReference>
<evidence type="ECO:0008006" key="3">
    <source>
        <dbReference type="Google" id="ProtNLM"/>
    </source>
</evidence>
<organism evidence="1 2">
    <name type="scientific">Citrullus colocynthis</name>
    <name type="common">colocynth</name>
    <dbReference type="NCBI Taxonomy" id="252529"/>
    <lineage>
        <taxon>Eukaryota</taxon>
        <taxon>Viridiplantae</taxon>
        <taxon>Streptophyta</taxon>
        <taxon>Embryophyta</taxon>
        <taxon>Tracheophyta</taxon>
        <taxon>Spermatophyta</taxon>
        <taxon>Magnoliopsida</taxon>
        <taxon>eudicotyledons</taxon>
        <taxon>Gunneridae</taxon>
        <taxon>Pentapetalae</taxon>
        <taxon>rosids</taxon>
        <taxon>fabids</taxon>
        <taxon>Cucurbitales</taxon>
        <taxon>Cucurbitaceae</taxon>
        <taxon>Benincaseae</taxon>
        <taxon>Citrullus</taxon>
    </lineage>
</organism>
<reference evidence="1 2" key="1">
    <citation type="submission" date="2024-03" db="EMBL/GenBank/DDBJ databases">
        <authorList>
            <person name="Gkanogiannis A."/>
            <person name="Becerra Lopez-Lavalle L."/>
        </authorList>
    </citation>
    <scope>NUCLEOTIDE SEQUENCE [LARGE SCALE GENOMIC DNA]</scope>
</reference>
<name>A0ABP0YT94_9ROSI</name>
<dbReference type="Pfam" id="PF05056">
    <property type="entry name" value="DUF674"/>
    <property type="match status" value="2"/>
</dbReference>
<dbReference type="PANTHER" id="PTHR33103">
    <property type="entry name" value="OS01G0153900 PROTEIN"/>
    <property type="match status" value="1"/>
</dbReference>
<evidence type="ECO:0000313" key="2">
    <source>
        <dbReference type="Proteomes" id="UP001642487"/>
    </source>
</evidence>
<evidence type="ECO:0000313" key="1">
    <source>
        <dbReference type="EMBL" id="CAK9323743.1"/>
    </source>
</evidence>